<keyword evidence="5" id="KW-1185">Reference proteome</keyword>
<evidence type="ECO:0000313" key="5">
    <source>
        <dbReference type="Proteomes" id="UP001158576"/>
    </source>
</evidence>
<dbReference type="PANTHER" id="PTHR10704:SF71">
    <property type="entry name" value="CARBOHYDRATE SULFOTRANSFERASE 1-LIKE"/>
    <property type="match status" value="1"/>
</dbReference>
<name>A0ABN7T175_OIKDI</name>
<sequence length="374" mass="43380">MNTGRYRFMQDNLVEETYIENEKIQEANKQLERKKIDEEVKKEPEKAILILTFMRSGSTFLGELFNNNDDAFYIFEPLHEYSESGFSPRTIDLRLDLLTKNLKCNFTDLYDLSIPYDVFSEDLDLHDKLDTQGNFVFRSKHRRLCAQPFCFRDTELSQCNSVCGLVDAQLASKVCKSLIPVIKSIRFIEVGRLQQMAEDNNIDLKIIFLARDPRGIYGSRMKMYKTEVQDKEKLSKLHKSLTKQVCTHTSEFLAERNSSSWLKERSMIVRYEDVAMGPLGQSQRILHFAGFELTEKVKNWIKENTREKDTSSGAFETSRDSKKTALAWIDEVDSDSIQELQTFCSANMEILGYNQISEESTFEDILSFPTFYSG</sequence>
<dbReference type="EC" id="2.8.2.-" evidence="1"/>
<dbReference type="SUPFAM" id="SSF52540">
    <property type="entry name" value="P-loop containing nucleoside triphosphate hydrolases"/>
    <property type="match status" value="1"/>
</dbReference>
<comment type="similarity">
    <text evidence="1">Belongs to the sulfotransferase 1 family.</text>
</comment>
<feature type="coiled-coil region" evidence="2">
    <location>
        <begin position="14"/>
        <end position="41"/>
    </location>
</feature>
<proteinExistence type="inferred from homology"/>
<dbReference type="InterPro" id="IPR051135">
    <property type="entry name" value="Gal/GlcNAc/GalNAc_ST"/>
</dbReference>
<evidence type="ECO:0000256" key="1">
    <source>
        <dbReference type="RuleBase" id="RU361155"/>
    </source>
</evidence>
<keyword evidence="2" id="KW-0175">Coiled coil</keyword>
<reference evidence="4 5" key="1">
    <citation type="submission" date="2021-04" db="EMBL/GenBank/DDBJ databases">
        <authorList>
            <person name="Bliznina A."/>
        </authorList>
    </citation>
    <scope>NUCLEOTIDE SEQUENCE [LARGE SCALE GENOMIC DNA]</scope>
</reference>
<evidence type="ECO:0000259" key="3">
    <source>
        <dbReference type="Pfam" id="PF00685"/>
    </source>
</evidence>
<feature type="domain" description="Sulfotransferase" evidence="3">
    <location>
        <begin position="47"/>
        <end position="349"/>
    </location>
</feature>
<dbReference type="Gene3D" id="3.40.50.300">
    <property type="entry name" value="P-loop containing nucleotide triphosphate hydrolases"/>
    <property type="match status" value="1"/>
</dbReference>
<dbReference type="InterPro" id="IPR000863">
    <property type="entry name" value="Sulfotransferase_dom"/>
</dbReference>
<keyword evidence="1" id="KW-0808">Transferase</keyword>
<dbReference type="InterPro" id="IPR027417">
    <property type="entry name" value="P-loop_NTPase"/>
</dbReference>
<evidence type="ECO:0000256" key="2">
    <source>
        <dbReference type="SAM" id="Coils"/>
    </source>
</evidence>
<dbReference type="PANTHER" id="PTHR10704">
    <property type="entry name" value="CARBOHYDRATE SULFOTRANSFERASE"/>
    <property type="match status" value="1"/>
</dbReference>
<dbReference type="EMBL" id="OU015566">
    <property type="protein sequence ID" value="CAG5108068.1"/>
    <property type="molecule type" value="Genomic_DNA"/>
</dbReference>
<evidence type="ECO:0000313" key="4">
    <source>
        <dbReference type="EMBL" id="CAG5108068.1"/>
    </source>
</evidence>
<gene>
    <name evidence="4" type="ORF">OKIOD_LOCUS12386</name>
</gene>
<accession>A0ABN7T175</accession>
<organism evidence="4 5">
    <name type="scientific">Oikopleura dioica</name>
    <name type="common">Tunicate</name>
    <dbReference type="NCBI Taxonomy" id="34765"/>
    <lineage>
        <taxon>Eukaryota</taxon>
        <taxon>Metazoa</taxon>
        <taxon>Chordata</taxon>
        <taxon>Tunicata</taxon>
        <taxon>Appendicularia</taxon>
        <taxon>Copelata</taxon>
        <taxon>Oikopleuridae</taxon>
        <taxon>Oikopleura</taxon>
    </lineage>
</organism>
<protein>
    <recommendedName>
        <fullName evidence="1">Sulfotransferase</fullName>
        <ecNumber evidence="1">2.8.2.-</ecNumber>
    </recommendedName>
</protein>
<dbReference type="Pfam" id="PF00685">
    <property type="entry name" value="Sulfotransfer_1"/>
    <property type="match status" value="1"/>
</dbReference>
<dbReference type="Proteomes" id="UP001158576">
    <property type="component" value="Chromosome 1"/>
</dbReference>